<keyword evidence="2" id="KW-1185">Reference proteome</keyword>
<reference evidence="1 2" key="1">
    <citation type="journal article" date="2015" name="Genome Announc.">
        <title>Expanding the biotechnology potential of lactobacilli through comparative genomics of 213 strains and associated genera.</title>
        <authorList>
            <person name="Sun Z."/>
            <person name="Harris H.M."/>
            <person name="McCann A."/>
            <person name="Guo C."/>
            <person name="Argimon S."/>
            <person name="Zhang W."/>
            <person name="Yang X."/>
            <person name="Jeffery I.B."/>
            <person name="Cooney J.C."/>
            <person name="Kagawa T.F."/>
            <person name="Liu W."/>
            <person name="Song Y."/>
            <person name="Salvetti E."/>
            <person name="Wrobel A."/>
            <person name="Rasinkangas P."/>
            <person name="Parkhill J."/>
            <person name="Rea M.C."/>
            <person name="O'Sullivan O."/>
            <person name="Ritari J."/>
            <person name="Douillard F.P."/>
            <person name="Paul Ross R."/>
            <person name="Yang R."/>
            <person name="Briner A.E."/>
            <person name="Felis G.E."/>
            <person name="de Vos W.M."/>
            <person name="Barrangou R."/>
            <person name="Klaenhammer T.R."/>
            <person name="Caufield P.W."/>
            <person name="Cui Y."/>
            <person name="Zhang H."/>
            <person name="O'Toole P.W."/>
        </authorList>
    </citation>
    <scope>NUCLEOTIDE SEQUENCE [LARGE SCALE GENOMIC DNA]</scope>
    <source>
        <strain evidence="1 2">DSM 20509</strain>
    </source>
</reference>
<dbReference type="EMBL" id="AYYP01000071">
    <property type="protein sequence ID" value="KRM63083.1"/>
    <property type="molecule type" value="Genomic_DNA"/>
</dbReference>
<proteinExistence type="predicted"/>
<gene>
    <name evidence="1" type="ORF">FC14_GL001069</name>
</gene>
<evidence type="ECO:0000313" key="1">
    <source>
        <dbReference type="EMBL" id="KRM63083.1"/>
    </source>
</evidence>
<protein>
    <submittedName>
        <fullName evidence="1">Uncharacterized protein</fullName>
    </submittedName>
</protein>
<sequence length="52" mass="5791">MEAGANKFMLQEEVTSYLAENGKDGFNAVNFLERYNLPLNFEGLVSDMIAGM</sequence>
<dbReference type="Proteomes" id="UP000051008">
    <property type="component" value="Unassembled WGS sequence"/>
</dbReference>
<accession>A0A0R2AFG7</accession>
<dbReference type="PATRIC" id="fig|1423718.3.peg.1122"/>
<comment type="caution">
    <text evidence="1">The sequence shown here is derived from an EMBL/GenBank/DDBJ whole genome shotgun (WGS) entry which is preliminary data.</text>
</comment>
<dbReference type="AlphaFoldDB" id="A0A0R2AFG7"/>
<name>A0A0R2AFG7_9LACO</name>
<organism evidence="1 2">
    <name type="scientific">Ligilactobacillus agilis DSM 20509</name>
    <dbReference type="NCBI Taxonomy" id="1423718"/>
    <lineage>
        <taxon>Bacteria</taxon>
        <taxon>Bacillati</taxon>
        <taxon>Bacillota</taxon>
        <taxon>Bacilli</taxon>
        <taxon>Lactobacillales</taxon>
        <taxon>Lactobacillaceae</taxon>
        <taxon>Ligilactobacillus</taxon>
    </lineage>
</organism>
<evidence type="ECO:0000313" key="2">
    <source>
        <dbReference type="Proteomes" id="UP000051008"/>
    </source>
</evidence>